<reference evidence="1 2" key="3">
    <citation type="journal article" date="2010" name="BMC Genomics">
        <title>Transcriptome sequencing and comparative analysis of cucumber flowers with different sex types.</title>
        <authorList>
            <person name="Guo S."/>
            <person name="Zheng Y."/>
            <person name="Joung J.G."/>
            <person name="Liu S."/>
            <person name="Zhang Z."/>
            <person name="Crasta O.R."/>
            <person name="Sobral B.W."/>
            <person name="Xu Y."/>
            <person name="Huang S."/>
            <person name="Fei Z."/>
        </authorList>
    </citation>
    <scope>NUCLEOTIDE SEQUENCE [LARGE SCALE GENOMIC DNA]</scope>
    <source>
        <strain evidence="2">cv. 9930</strain>
    </source>
</reference>
<proteinExistence type="predicted"/>
<name>A0A0A0K6C9_CUCSA</name>
<dbReference type="Gramene" id="KGN44464">
    <property type="protein sequence ID" value="KGN44464"/>
    <property type="gene ID" value="Csa_7G298800"/>
</dbReference>
<protein>
    <submittedName>
        <fullName evidence="1">Uncharacterized protein</fullName>
    </submittedName>
</protein>
<reference evidence="1 2" key="1">
    <citation type="journal article" date="2009" name="Nat. Genet.">
        <title>The genome of the cucumber, Cucumis sativus L.</title>
        <authorList>
            <person name="Huang S."/>
            <person name="Li R."/>
            <person name="Zhang Z."/>
            <person name="Li L."/>
            <person name="Gu X."/>
            <person name="Fan W."/>
            <person name="Lucas W.J."/>
            <person name="Wang X."/>
            <person name="Xie B."/>
            <person name="Ni P."/>
            <person name="Ren Y."/>
            <person name="Zhu H."/>
            <person name="Li J."/>
            <person name="Lin K."/>
            <person name="Jin W."/>
            <person name="Fei Z."/>
            <person name="Li G."/>
            <person name="Staub J."/>
            <person name="Kilian A."/>
            <person name="van der Vossen E.A."/>
            <person name="Wu Y."/>
            <person name="Guo J."/>
            <person name="He J."/>
            <person name="Jia Z."/>
            <person name="Ren Y."/>
            <person name="Tian G."/>
            <person name="Lu Y."/>
            <person name="Ruan J."/>
            <person name="Qian W."/>
            <person name="Wang M."/>
            <person name="Huang Q."/>
            <person name="Li B."/>
            <person name="Xuan Z."/>
            <person name="Cao J."/>
            <person name="Asan"/>
            <person name="Wu Z."/>
            <person name="Zhang J."/>
            <person name="Cai Q."/>
            <person name="Bai Y."/>
            <person name="Zhao B."/>
            <person name="Han Y."/>
            <person name="Li Y."/>
            <person name="Li X."/>
            <person name="Wang S."/>
            <person name="Shi Q."/>
            <person name="Liu S."/>
            <person name="Cho W.K."/>
            <person name="Kim J.Y."/>
            <person name="Xu Y."/>
            <person name="Heller-Uszynska K."/>
            <person name="Miao H."/>
            <person name="Cheng Z."/>
            <person name="Zhang S."/>
            <person name="Wu J."/>
            <person name="Yang Y."/>
            <person name="Kang H."/>
            <person name="Li M."/>
            <person name="Liang H."/>
            <person name="Ren X."/>
            <person name="Shi Z."/>
            <person name="Wen M."/>
            <person name="Jian M."/>
            <person name="Yang H."/>
            <person name="Zhang G."/>
            <person name="Yang Z."/>
            <person name="Chen R."/>
            <person name="Liu S."/>
            <person name="Li J."/>
            <person name="Ma L."/>
            <person name="Liu H."/>
            <person name="Zhou Y."/>
            <person name="Zhao J."/>
            <person name="Fang X."/>
            <person name="Li G."/>
            <person name="Fang L."/>
            <person name="Li Y."/>
            <person name="Liu D."/>
            <person name="Zheng H."/>
            <person name="Zhang Y."/>
            <person name="Qin N."/>
            <person name="Li Z."/>
            <person name="Yang G."/>
            <person name="Yang S."/>
            <person name="Bolund L."/>
            <person name="Kristiansen K."/>
            <person name="Zheng H."/>
            <person name="Li S."/>
            <person name="Zhang X."/>
            <person name="Yang H."/>
            <person name="Wang J."/>
            <person name="Sun R."/>
            <person name="Zhang B."/>
            <person name="Jiang S."/>
            <person name="Wang J."/>
            <person name="Du Y."/>
            <person name="Li S."/>
        </authorList>
    </citation>
    <scope>NUCLEOTIDE SEQUENCE [LARGE SCALE GENOMIC DNA]</scope>
    <source>
        <strain evidence="2">cv. 9930</strain>
    </source>
</reference>
<gene>
    <name evidence="1" type="ORF">Csa_7G298800</name>
</gene>
<reference evidence="1 2" key="4">
    <citation type="journal article" date="2011" name="BMC Genomics">
        <title>RNA-Seq improves annotation of protein-coding genes in the cucumber genome.</title>
        <authorList>
            <person name="Li Z."/>
            <person name="Zhang Z."/>
            <person name="Yan P."/>
            <person name="Huang S."/>
            <person name="Fei Z."/>
            <person name="Lin K."/>
        </authorList>
    </citation>
    <scope>NUCLEOTIDE SEQUENCE [LARGE SCALE GENOMIC DNA]</scope>
    <source>
        <strain evidence="2">cv. 9930</strain>
    </source>
</reference>
<reference evidence="1 2" key="2">
    <citation type="journal article" date="2009" name="PLoS ONE">
        <title>An integrated genetic and cytogenetic map of the cucumber genome.</title>
        <authorList>
            <person name="Ren Y."/>
            <person name="Zhang Z."/>
            <person name="Liu J."/>
            <person name="Staub J.E."/>
            <person name="Han Y."/>
            <person name="Cheng Z."/>
            <person name="Li X."/>
            <person name="Lu J."/>
            <person name="Miao H."/>
            <person name="Kang H."/>
            <person name="Xie B."/>
            <person name="Gu X."/>
            <person name="Wang X."/>
            <person name="Du Y."/>
            <person name="Jin W."/>
            <person name="Huang S."/>
        </authorList>
    </citation>
    <scope>NUCLEOTIDE SEQUENCE [LARGE SCALE GENOMIC DNA]</scope>
    <source>
        <strain evidence="2">cv. 9930</strain>
    </source>
</reference>
<evidence type="ECO:0000313" key="2">
    <source>
        <dbReference type="Proteomes" id="UP000029981"/>
    </source>
</evidence>
<sequence length="151" mass="16495">MAHLIKPPPTMSIVPLEQNEITGPVLSAQTLRSNECYFFLQLPAPPLAKKFQHPHLLVPLLSTPATVLLNLSFSVRQPLFHGGSGSRFKLRQHSLRTPFSSGPHQLPSSSQRQLIMVGSLTINYSTSREADAQSVVDDTLFKGIGVPSENG</sequence>
<dbReference type="AlphaFoldDB" id="A0A0A0K6C9"/>
<dbReference type="EMBL" id="CM002928">
    <property type="protein sequence ID" value="KGN44464.1"/>
    <property type="molecule type" value="Genomic_DNA"/>
</dbReference>
<dbReference type="Proteomes" id="UP000029981">
    <property type="component" value="Chromosome 7"/>
</dbReference>
<accession>A0A0A0K6C9</accession>
<organism evidence="1 2">
    <name type="scientific">Cucumis sativus</name>
    <name type="common">Cucumber</name>
    <dbReference type="NCBI Taxonomy" id="3659"/>
    <lineage>
        <taxon>Eukaryota</taxon>
        <taxon>Viridiplantae</taxon>
        <taxon>Streptophyta</taxon>
        <taxon>Embryophyta</taxon>
        <taxon>Tracheophyta</taxon>
        <taxon>Spermatophyta</taxon>
        <taxon>Magnoliopsida</taxon>
        <taxon>eudicotyledons</taxon>
        <taxon>Gunneridae</taxon>
        <taxon>Pentapetalae</taxon>
        <taxon>rosids</taxon>
        <taxon>fabids</taxon>
        <taxon>Cucurbitales</taxon>
        <taxon>Cucurbitaceae</taxon>
        <taxon>Benincaseae</taxon>
        <taxon>Cucumis</taxon>
    </lineage>
</organism>
<keyword evidence="2" id="KW-1185">Reference proteome</keyword>
<evidence type="ECO:0000313" key="1">
    <source>
        <dbReference type="EMBL" id="KGN44464.1"/>
    </source>
</evidence>